<evidence type="ECO:0000259" key="1">
    <source>
        <dbReference type="Pfam" id="PF00534"/>
    </source>
</evidence>
<dbReference type="Gene3D" id="3.40.50.2000">
    <property type="entry name" value="Glycogen Phosphorylase B"/>
    <property type="match status" value="2"/>
</dbReference>
<dbReference type="Pfam" id="PF13439">
    <property type="entry name" value="Glyco_transf_4"/>
    <property type="match status" value="1"/>
</dbReference>
<dbReference type="InterPro" id="IPR050194">
    <property type="entry name" value="Glycosyltransferase_grp1"/>
</dbReference>
<comment type="caution">
    <text evidence="3">The sequence shown here is derived from an EMBL/GenBank/DDBJ whole genome shotgun (WGS) entry which is preliminary data.</text>
</comment>
<name>A0A937K4R4_9CLOT</name>
<dbReference type="RefSeq" id="WP_202767184.1">
    <property type="nucleotide sequence ID" value="NZ_JAESWA010000022.1"/>
</dbReference>
<evidence type="ECO:0000313" key="4">
    <source>
        <dbReference type="Proteomes" id="UP000623681"/>
    </source>
</evidence>
<accession>A0A937K4R4</accession>
<dbReference type="GO" id="GO:0016758">
    <property type="term" value="F:hexosyltransferase activity"/>
    <property type="evidence" value="ECO:0007669"/>
    <property type="project" value="TreeGrafter"/>
</dbReference>
<feature type="domain" description="Glycosyltransferase subfamily 4-like N-terminal" evidence="2">
    <location>
        <begin position="14"/>
        <end position="182"/>
    </location>
</feature>
<dbReference type="InterPro" id="IPR028098">
    <property type="entry name" value="Glyco_trans_4-like_N"/>
</dbReference>
<dbReference type="AlphaFoldDB" id="A0A937K4R4"/>
<sequence>MKILITSDTYFPVINGVSTSVNNLYKELKYRGHSVKILTLSSNGVEKVEGDIYFLKSIGIGVYPDARIKFPLHNRLINEIIKWKPDVIHSQTEFSMMFVSKYIASKLDIPHMHTYHTMYENYLDYLLGGKIIRKKTSAKITKLLLNSLDSVIAPTEKTKKTLLSYGVNKPIYVVPTGIDLSRFKQKISYEEMYNIKLKLGISMSDRVIAYIGRIGEEKNISEILELFPNLIREFKNIKFLIVGGGPYLNKLKEKVKEMNIKDNVIFTGMIDSKEIHKYYRIAEIFVTASTSETQGLTYIEALSSGCPVVCKYDPCIDGVIEQGENGFSYKDKAHFEYYIGKILRDGYLRAHMRKKAIVKANRYSSNIFGDEMLDKYYRITHANEEVSADLIKLTNSRN</sequence>
<keyword evidence="4" id="KW-1185">Reference proteome</keyword>
<gene>
    <name evidence="3" type="ORF">JK634_08280</name>
</gene>
<dbReference type="Proteomes" id="UP000623681">
    <property type="component" value="Unassembled WGS sequence"/>
</dbReference>
<evidence type="ECO:0000259" key="2">
    <source>
        <dbReference type="Pfam" id="PF13439"/>
    </source>
</evidence>
<protein>
    <submittedName>
        <fullName evidence="3">Glycosyltransferase family 4 protein</fullName>
    </submittedName>
</protein>
<dbReference type="PANTHER" id="PTHR45947:SF3">
    <property type="entry name" value="SULFOQUINOVOSYL TRANSFERASE SQD2"/>
    <property type="match status" value="1"/>
</dbReference>
<dbReference type="EMBL" id="JAESWA010000022">
    <property type="protein sequence ID" value="MBL4931798.1"/>
    <property type="molecule type" value="Genomic_DNA"/>
</dbReference>
<dbReference type="InterPro" id="IPR001296">
    <property type="entry name" value="Glyco_trans_1"/>
</dbReference>
<dbReference type="PANTHER" id="PTHR45947">
    <property type="entry name" value="SULFOQUINOVOSYL TRANSFERASE SQD2"/>
    <property type="match status" value="1"/>
</dbReference>
<organism evidence="3 4">
    <name type="scientific">Clostridium paridis</name>
    <dbReference type="NCBI Taxonomy" id="2803863"/>
    <lineage>
        <taxon>Bacteria</taxon>
        <taxon>Bacillati</taxon>
        <taxon>Bacillota</taxon>
        <taxon>Clostridia</taxon>
        <taxon>Eubacteriales</taxon>
        <taxon>Clostridiaceae</taxon>
        <taxon>Clostridium</taxon>
    </lineage>
</organism>
<dbReference type="CDD" id="cd03817">
    <property type="entry name" value="GT4_UGDG-like"/>
    <property type="match status" value="1"/>
</dbReference>
<dbReference type="SUPFAM" id="SSF53756">
    <property type="entry name" value="UDP-Glycosyltransferase/glycogen phosphorylase"/>
    <property type="match status" value="1"/>
</dbReference>
<evidence type="ECO:0000313" key="3">
    <source>
        <dbReference type="EMBL" id="MBL4931798.1"/>
    </source>
</evidence>
<dbReference type="Pfam" id="PF00534">
    <property type="entry name" value="Glycos_transf_1"/>
    <property type="match status" value="1"/>
</dbReference>
<proteinExistence type="predicted"/>
<feature type="domain" description="Glycosyl transferase family 1" evidence="1">
    <location>
        <begin position="197"/>
        <end position="356"/>
    </location>
</feature>
<reference evidence="3" key="1">
    <citation type="submission" date="2021-01" db="EMBL/GenBank/DDBJ databases">
        <title>Genome public.</title>
        <authorList>
            <person name="Liu C."/>
            <person name="Sun Q."/>
        </authorList>
    </citation>
    <scope>NUCLEOTIDE SEQUENCE</scope>
    <source>
        <strain evidence="3">YIM B02565</strain>
    </source>
</reference>